<protein>
    <submittedName>
        <fullName evidence="3">DUF4407 domain-containing protein</fullName>
    </submittedName>
</protein>
<evidence type="ECO:0000256" key="2">
    <source>
        <dbReference type="SAM" id="Phobius"/>
    </source>
</evidence>
<dbReference type="Proteomes" id="UP000679691">
    <property type="component" value="Unassembled WGS sequence"/>
</dbReference>
<keyword evidence="1" id="KW-0175">Coiled coil</keyword>
<comment type="caution">
    <text evidence="3">The sequence shown here is derived from an EMBL/GenBank/DDBJ whole genome shotgun (WGS) entry which is preliminary data.</text>
</comment>
<sequence>MNKITHFFWFCAGVQRETLEKFPEEQHKYVGIGATIFFTALFATLSGGYAMYFVFSGSAFAIFFAALFGMLWGLAIFNMDRYIVSTLNKNKAGWMQFLQALPRIVLAILIGLVISRPLELKIFDKEIRQHLQGQYLQQQKARIDTLENTFNKKYNLSIGQLTQQKRERDSLDTYIQNSRKQLNYEIFGNKTTETSGIQGYGPYAKRKEDELTKQQQYLDSLRARIDSQESAIQQHKKNEGLLDQKILANASLDSLVDLAGFADRNSALGRLKYKSNNTIDTATENAVNFIGLLFIFFECLPVFVKLMAGRDSYDIEIQNIRKIKQHESEMMVTAETQAIDRLEGAQIDIAINQRMEKLTAKKEED</sequence>
<feature type="transmembrane region" description="Helical" evidence="2">
    <location>
        <begin position="58"/>
        <end position="79"/>
    </location>
</feature>
<proteinExistence type="predicted"/>
<keyword evidence="4" id="KW-1185">Reference proteome</keyword>
<keyword evidence="2" id="KW-0472">Membrane</keyword>
<reference evidence="3" key="1">
    <citation type="submission" date="2021-03" db="EMBL/GenBank/DDBJ databases">
        <authorList>
            <person name="Lu T."/>
            <person name="Wang Q."/>
            <person name="Han X."/>
        </authorList>
    </citation>
    <scope>NUCLEOTIDE SEQUENCE</scope>
    <source>
        <strain evidence="3">WQ 2009</strain>
    </source>
</reference>
<organism evidence="3 4">
    <name type="scientific">Rhinopithecimicrobium faecis</name>
    <dbReference type="NCBI Taxonomy" id="2820698"/>
    <lineage>
        <taxon>Bacteria</taxon>
        <taxon>Pseudomonadati</taxon>
        <taxon>Bacteroidota</taxon>
        <taxon>Sphingobacteriia</taxon>
        <taxon>Sphingobacteriales</taxon>
        <taxon>Sphingobacteriaceae</taxon>
        <taxon>Rhinopithecimicrobium</taxon>
    </lineage>
</organism>
<dbReference type="Pfam" id="PF14362">
    <property type="entry name" value="DUF4407"/>
    <property type="match status" value="1"/>
</dbReference>
<evidence type="ECO:0000313" key="4">
    <source>
        <dbReference type="Proteomes" id="UP000679691"/>
    </source>
</evidence>
<dbReference type="InterPro" id="IPR025519">
    <property type="entry name" value="DUF4407"/>
</dbReference>
<feature type="transmembrane region" description="Helical" evidence="2">
    <location>
        <begin position="100"/>
        <end position="118"/>
    </location>
</feature>
<evidence type="ECO:0000256" key="1">
    <source>
        <dbReference type="SAM" id="Coils"/>
    </source>
</evidence>
<dbReference type="EMBL" id="JAGKSB010000007">
    <property type="protein sequence ID" value="MBP3943435.1"/>
    <property type="molecule type" value="Genomic_DNA"/>
</dbReference>
<dbReference type="AlphaFoldDB" id="A0A8T4HAY7"/>
<feature type="transmembrane region" description="Helical" evidence="2">
    <location>
        <begin position="29"/>
        <end position="52"/>
    </location>
</feature>
<keyword evidence="2" id="KW-1133">Transmembrane helix</keyword>
<accession>A0A8T4HAY7</accession>
<feature type="coiled-coil region" evidence="1">
    <location>
        <begin position="204"/>
        <end position="238"/>
    </location>
</feature>
<keyword evidence="2" id="KW-0812">Transmembrane</keyword>
<dbReference type="RefSeq" id="WP_353546928.1">
    <property type="nucleotide sequence ID" value="NZ_JAGKSB010000007.1"/>
</dbReference>
<name>A0A8T4HAY7_9SPHI</name>
<evidence type="ECO:0000313" key="3">
    <source>
        <dbReference type="EMBL" id="MBP3943435.1"/>
    </source>
</evidence>
<gene>
    <name evidence="3" type="ORF">J5U18_07650</name>
</gene>